<dbReference type="AlphaFoldDB" id="A0A2T5VA17"/>
<evidence type="ECO:0000256" key="7">
    <source>
        <dbReference type="RuleBase" id="RU363032"/>
    </source>
</evidence>
<feature type="transmembrane region" description="Helical" evidence="7">
    <location>
        <begin position="9"/>
        <end position="30"/>
    </location>
</feature>
<evidence type="ECO:0000256" key="6">
    <source>
        <dbReference type="ARBA" id="ARBA00023136"/>
    </source>
</evidence>
<keyword evidence="4 7" id="KW-0812">Transmembrane</keyword>
<dbReference type="PANTHER" id="PTHR43163:SF6">
    <property type="entry name" value="DIPEPTIDE TRANSPORT SYSTEM PERMEASE PROTEIN DPPB-RELATED"/>
    <property type="match status" value="1"/>
</dbReference>
<comment type="caution">
    <text evidence="9">The sequence shown here is derived from an EMBL/GenBank/DDBJ whole genome shotgun (WGS) entry which is preliminary data.</text>
</comment>
<keyword evidence="10" id="KW-1185">Reference proteome</keyword>
<proteinExistence type="inferred from homology"/>
<evidence type="ECO:0000256" key="3">
    <source>
        <dbReference type="ARBA" id="ARBA00022475"/>
    </source>
</evidence>
<dbReference type="Pfam" id="PF00528">
    <property type="entry name" value="BPD_transp_1"/>
    <property type="match status" value="1"/>
</dbReference>
<gene>
    <name evidence="9" type="ORF">C8N35_104227</name>
</gene>
<comment type="subcellular location">
    <subcellularLocation>
        <location evidence="1 7">Cell membrane</location>
        <topology evidence="1 7">Multi-pass membrane protein</topology>
    </subcellularLocation>
</comment>
<keyword evidence="6 7" id="KW-0472">Membrane</keyword>
<dbReference type="InterPro" id="IPR035906">
    <property type="entry name" value="MetI-like_sf"/>
</dbReference>
<evidence type="ECO:0000256" key="2">
    <source>
        <dbReference type="ARBA" id="ARBA00022448"/>
    </source>
</evidence>
<feature type="transmembrane region" description="Helical" evidence="7">
    <location>
        <begin position="181"/>
        <end position="199"/>
    </location>
</feature>
<dbReference type="RefSeq" id="WP_107990201.1">
    <property type="nucleotide sequence ID" value="NZ_QAYG01000004.1"/>
</dbReference>
<evidence type="ECO:0000313" key="9">
    <source>
        <dbReference type="EMBL" id="PTW60602.1"/>
    </source>
</evidence>
<evidence type="ECO:0000256" key="1">
    <source>
        <dbReference type="ARBA" id="ARBA00004651"/>
    </source>
</evidence>
<dbReference type="PANTHER" id="PTHR43163">
    <property type="entry name" value="DIPEPTIDE TRANSPORT SYSTEM PERMEASE PROTEIN DPPB-RELATED"/>
    <property type="match status" value="1"/>
</dbReference>
<feature type="transmembrane region" description="Helical" evidence="7">
    <location>
        <begin position="281"/>
        <end position="307"/>
    </location>
</feature>
<comment type="similarity">
    <text evidence="7">Belongs to the binding-protein-dependent transport system permease family.</text>
</comment>
<keyword evidence="3" id="KW-1003">Cell membrane</keyword>
<feature type="domain" description="ABC transmembrane type-1" evidence="8">
    <location>
        <begin position="95"/>
        <end position="304"/>
    </location>
</feature>
<organism evidence="9 10">
    <name type="scientific">Breoghania corrubedonensis</name>
    <dbReference type="NCBI Taxonomy" id="665038"/>
    <lineage>
        <taxon>Bacteria</taxon>
        <taxon>Pseudomonadati</taxon>
        <taxon>Pseudomonadota</taxon>
        <taxon>Alphaproteobacteria</taxon>
        <taxon>Hyphomicrobiales</taxon>
        <taxon>Stappiaceae</taxon>
        <taxon>Breoghania</taxon>
    </lineage>
</organism>
<evidence type="ECO:0000256" key="4">
    <source>
        <dbReference type="ARBA" id="ARBA00022692"/>
    </source>
</evidence>
<dbReference type="CDD" id="cd06261">
    <property type="entry name" value="TM_PBP2"/>
    <property type="match status" value="1"/>
</dbReference>
<dbReference type="GO" id="GO:0005886">
    <property type="term" value="C:plasma membrane"/>
    <property type="evidence" value="ECO:0007669"/>
    <property type="project" value="UniProtKB-SubCell"/>
</dbReference>
<feature type="transmembrane region" description="Helical" evidence="7">
    <location>
        <begin position="236"/>
        <end position="261"/>
    </location>
</feature>
<evidence type="ECO:0000259" key="8">
    <source>
        <dbReference type="PROSITE" id="PS50928"/>
    </source>
</evidence>
<dbReference type="PROSITE" id="PS50928">
    <property type="entry name" value="ABC_TM1"/>
    <property type="match status" value="1"/>
</dbReference>
<dbReference type="InterPro" id="IPR045621">
    <property type="entry name" value="BPD_transp_1_N"/>
</dbReference>
<dbReference type="GO" id="GO:0071916">
    <property type="term" value="F:dipeptide transmembrane transporter activity"/>
    <property type="evidence" value="ECO:0007669"/>
    <property type="project" value="TreeGrafter"/>
</dbReference>
<keyword evidence="2 7" id="KW-0813">Transport</keyword>
<accession>A0A2T5VA17</accession>
<dbReference type="Pfam" id="PF19300">
    <property type="entry name" value="BPD_transp_1_N"/>
    <property type="match status" value="1"/>
</dbReference>
<dbReference type="Proteomes" id="UP000244081">
    <property type="component" value="Unassembled WGS sequence"/>
</dbReference>
<evidence type="ECO:0000256" key="5">
    <source>
        <dbReference type="ARBA" id="ARBA00022989"/>
    </source>
</evidence>
<dbReference type="OrthoDB" id="9805855at2"/>
<dbReference type="InterPro" id="IPR000515">
    <property type="entry name" value="MetI-like"/>
</dbReference>
<dbReference type="EMBL" id="QAYG01000004">
    <property type="protein sequence ID" value="PTW60602.1"/>
    <property type="molecule type" value="Genomic_DNA"/>
</dbReference>
<name>A0A2T5VA17_9HYPH</name>
<feature type="transmembrane region" description="Helical" evidence="7">
    <location>
        <begin position="99"/>
        <end position="122"/>
    </location>
</feature>
<keyword evidence="5 7" id="KW-1133">Transmembrane helix</keyword>
<sequence length="315" mass="34201">MLSYILRRLAIAIPTLILVSMFIFTLQKILPGDPALALAGEERDAAALEFIREKYKLNDPIYEQYLAWAGGALKGDLGISLRTNQPVTELIGQKLPVTIQLAVMAIIIAFIIGIPMGVLSAVKKGTVFDYIANIVALSGLSIPNFWLGIMLILLVSVNLGWLPASGYVSPFIDPLRSLETMIMPAFVLGTALAATLMRHTRSAMLGVLRADYVRTARSKGLGETVVVIKHAFRNALLPIVTMTALLFGELLAGAVLTEQIFTIPGFGKLIVDAVFTRDYAVVQGVVLCTAVGYLLINLVADIVYFLLNPRMRSVL</sequence>
<protein>
    <submittedName>
        <fullName evidence="9">Peptide/nickel transport system permease protein</fullName>
    </submittedName>
</protein>
<dbReference type="SUPFAM" id="SSF161098">
    <property type="entry name" value="MetI-like"/>
    <property type="match status" value="1"/>
</dbReference>
<evidence type="ECO:0000313" key="10">
    <source>
        <dbReference type="Proteomes" id="UP000244081"/>
    </source>
</evidence>
<reference evidence="9 10" key="1">
    <citation type="submission" date="2018-04" db="EMBL/GenBank/DDBJ databases">
        <title>Genomic Encyclopedia of Archaeal and Bacterial Type Strains, Phase II (KMG-II): from individual species to whole genera.</title>
        <authorList>
            <person name="Goeker M."/>
        </authorList>
    </citation>
    <scope>NUCLEOTIDE SEQUENCE [LARGE SCALE GENOMIC DNA]</scope>
    <source>
        <strain evidence="9 10">DSM 23382</strain>
    </source>
</reference>
<feature type="transmembrane region" description="Helical" evidence="7">
    <location>
        <begin position="134"/>
        <end position="161"/>
    </location>
</feature>
<dbReference type="Gene3D" id="1.10.3720.10">
    <property type="entry name" value="MetI-like"/>
    <property type="match status" value="1"/>
</dbReference>